<protein>
    <submittedName>
        <fullName evidence="8">DNAJC7</fullName>
    </submittedName>
</protein>
<keyword evidence="3" id="KW-0143">Chaperone</keyword>
<accession>A0A6J8E5G5</accession>
<evidence type="ECO:0000256" key="5">
    <source>
        <dbReference type="SAM" id="Coils"/>
    </source>
</evidence>
<dbReference type="FunFam" id="1.25.40.10:FF:000097">
    <property type="entry name" value="DnaJ homolog subfamily C member 7 homolog"/>
    <property type="match status" value="1"/>
</dbReference>
<dbReference type="SMART" id="SM00271">
    <property type="entry name" value="DnaJ"/>
    <property type="match status" value="1"/>
</dbReference>
<evidence type="ECO:0000259" key="7">
    <source>
        <dbReference type="PROSITE" id="PS50076"/>
    </source>
</evidence>
<evidence type="ECO:0000256" key="2">
    <source>
        <dbReference type="ARBA" id="ARBA00022803"/>
    </source>
</evidence>
<keyword evidence="9" id="KW-1185">Reference proteome</keyword>
<dbReference type="InterPro" id="IPR036869">
    <property type="entry name" value="J_dom_sf"/>
</dbReference>
<feature type="region of interest" description="Disordered" evidence="6">
    <location>
        <begin position="1"/>
        <end position="34"/>
    </location>
</feature>
<reference evidence="8 9" key="1">
    <citation type="submission" date="2020-06" db="EMBL/GenBank/DDBJ databases">
        <authorList>
            <person name="Li R."/>
            <person name="Bekaert M."/>
        </authorList>
    </citation>
    <scope>NUCLEOTIDE SEQUENCE [LARGE SCALE GENOMIC DNA]</scope>
    <source>
        <strain evidence="9">wild</strain>
    </source>
</reference>
<dbReference type="InterPro" id="IPR001623">
    <property type="entry name" value="DnaJ_domain"/>
</dbReference>
<feature type="domain" description="J" evidence="7">
    <location>
        <begin position="392"/>
        <end position="462"/>
    </location>
</feature>
<sequence>MTDVDTMEVDPQRTEDEVVDLTEESIEPDIPEPDPEILAENKKEEGNTYYKQKLYQQALSCYSDAINLCPKFAAYYGNRAATYMMLSKYKDALEDARQSVKLDTAFVKGYMREGKCHLALGDTMAAERCYKKVLDLETENKAAQEDLKSTSAVREYENMAETDFKKGDFRKVVFCMDRCIERCPACHRFKIKKAEALTLIGRYQEAQELANDMLQRDNLNADAIYVRGMCLYYNDNVDKAYQHFQKVLRLAPDHSKAKEIYKKAKALNAKKEEGNKEFRAGHLQAAYDLYSEALAIDPFNKFTNSKLYCNRGTCSAKLGKSQQCIDDCTKAVELDDTYLKAYLRRARSYMDMELYEEAVRDYEKVNKLDRSRENKRLLQEAKLELKKSKRKDYYKLLGVTKTATDDEIKKSYRKRALVHHPDRHSHDTPEKQKDEEKIFKEIGEAYSVLSDPKKKERYDSGADIDDLEGGGFDHIDPNMIFQQFFGGGGNGFSFGGHSGGHGGGGFPGGFSFQFG</sequence>
<keyword evidence="1" id="KW-0677">Repeat</keyword>
<dbReference type="SUPFAM" id="SSF48452">
    <property type="entry name" value="TPR-like"/>
    <property type="match status" value="2"/>
</dbReference>
<feature type="repeat" description="TPR" evidence="4">
    <location>
        <begin position="221"/>
        <end position="254"/>
    </location>
</feature>
<dbReference type="AlphaFoldDB" id="A0A6J8E5G5"/>
<feature type="compositionally biased region" description="Acidic residues" evidence="6">
    <location>
        <begin position="17"/>
        <end position="34"/>
    </location>
</feature>
<gene>
    <name evidence="8" type="ORF">MCOR_47457</name>
</gene>
<keyword evidence="2 4" id="KW-0802">TPR repeat</keyword>
<evidence type="ECO:0000313" key="9">
    <source>
        <dbReference type="Proteomes" id="UP000507470"/>
    </source>
</evidence>
<evidence type="ECO:0000256" key="3">
    <source>
        <dbReference type="ARBA" id="ARBA00023186"/>
    </source>
</evidence>
<dbReference type="Proteomes" id="UP000507470">
    <property type="component" value="Unassembled WGS sequence"/>
</dbReference>
<feature type="region of interest" description="Disordered" evidence="6">
    <location>
        <begin position="416"/>
        <end position="436"/>
    </location>
</feature>
<dbReference type="PROSITE" id="PS50076">
    <property type="entry name" value="DNAJ_2"/>
    <property type="match status" value="1"/>
</dbReference>
<dbReference type="Gene3D" id="1.10.287.110">
    <property type="entry name" value="DnaJ domain"/>
    <property type="match status" value="1"/>
</dbReference>
<evidence type="ECO:0000313" key="8">
    <source>
        <dbReference type="EMBL" id="CAC5414705.1"/>
    </source>
</evidence>
<dbReference type="PANTHER" id="PTHR45188">
    <property type="entry name" value="DNAJ PROTEIN P58IPK HOMOLOG"/>
    <property type="match status" value="1"/>
</dbReference>
<dbReference type="SMART" id="SM00028">
    <property type="entry name" value="TPR"/>
    <property type="match status" value="8"/>
</dbReference>
<feature type="coiled-coil region" evidence="5">
    <location>
        <begin position="126"/>
        <end position="153"/>
    </location>
</feature>
<name>A0A6J8E5G5_MYTCO</name>
<dbReference type="Pfam" id="PF13414">
    <property type="entry name" value="TPR_11"/>
    <property type="match status" value="1"/>
</dbReference>
<dbReference type="PANTHER" id="PTHR45188:SF2">
    <property type="entry name" value="DNAJ HOMOLOG SUBFAMILY C MEMBER 7"/>
    <property type="match status" value="1"/>
</dbReference>
<evidence type="ECO:0000256" key="1">
    <source>
        <dbReference type="ARBA" id="ARBA00022737"/>
    </source>
</evidence>
<dbReference type="OrthoDB" id="765884at2759"/>
<dbReference type="PROSITE" id="PS00636">
    <property type="entry name" value="DNAJ_1"/>
    <property type="match status" value="1"/>
</dbReference>
<keyword evidence="5" id="KW-0175">Coiled coil</keyword>
<dbReference type="CDD" id="cd06257">
    <property type="entry name" value="DnaJ"/>
    <property type="match status" value="1"/>
</dbReference>
<feature type="repeat" description="TPR" evidence="4">
    <location>
        <begin position="339"/>
        <end position="372"/>
    </location>
</feature>
<dbReference type="PROSITE" id="PS50005">
    <property type="entry name" value="TPR"/>
    <property type="match status" value="5"/>
</dbReference>
<dbReference type="InterPro" id="IPR013105">
    <property type="entry name" value="TPR_2"/>
</dbReference>
<dbReference type="InterPro" id="IPR011990">
    <property type="entry name" value="TPR-like_helical_dom_sf"/>
</dbReference>
<dbReference type="EMBL" id="CACVKT020008353">
    <property type="protein sequence ID" value="CAC5414705.1"/>
    <property type="molecule type" value="Genomic_DNA"/>
</dbReference>
<dbReference type="PRINTS" id="PR00625">
    <property type="entry name" value="JDOMAIN"/>
</dbReference>
<feature type="repeat" description="TPR" evidence="4">
    <location>
        <begin position="39"/>
        <end position="72"/>
    </location>
</feature>
<feature type="compositionally biased region" description="Basic and acidic residues" evidence="6">
    <location>
        <begin position="424"/>
        <end position="436"/>
    </location>
</feature>
<dbReference type="Pfam" id="PF13181">
    <property type="entry name" value="TPR_8"/>
    <property type="match status" value="3"/>
</dbReference>
<dbReference type="InterPro" id="IPR019734">
    <property type="entry name" value="TPR_rpt"/>
</dbReference>
<dbReference type="Pfam" id="PF07719">
    <property type="entry name" value="TPR_2"/>
    <property type="match status" value="1"/>
</dbReference>
<evidence type="ECO:0000256" key="4">
    <source>
        <dbReference type="PROSITE-ProRule" id="PRU00339"/>
    </source>
</evidence>
<evidence type="ECO:0000256" key="6">
    <source>
        <dbReference type="SAM" id="MobiDB-lite"/>
    </source>
</evidence>
<dbReference type="SUPFAM" id="SSF46565">
    <property type="entry name" value="Chaperone J-domain"/>
    <property type="match status" value="1"/>
</dbReference>
<dbReference type="InterPro" id="IPR018253">
    <property type="entry name" value="DnaJ_domain_CS"/>
</dbReference>
<dbReference type="Pfam" id="PF00226">
    <property type="entry name" value="DnaJ"/>
    <property type="match status" value="1"/>
</dbReference>
<proteinExistence type="predicted"/>
<feature type="repeat" description="TPR" evidence="4">
    <location>
        <begin position="107"/>
        <end position="140"/>
    </location>
</feature>
<organism evidence="8 9">
    <name type="scientific">Mytilus coruscus</name>
    <name type="common">Sea mussel</name>
    <dbReference type="NCBI Taxonomy" id="42192"/>
    <lineage>
        <taxon>Eukaryota</taxon>
        <taxon>Metazoa</taxon>
        <taxon>Spiralia</taxon>
        <taxon>Lophotrochozoa</taxon>
        <taxon>Mollusca</taxon>
        <taxon>Bivalvia</taxon>
        <taxon>Autobranchia</taxon>
        <taxon>Pteriomorphia</taxon>
        <taxon>Mytilida</taxon>
        <taxon>Mytiloidea</taxon>
        <taxon>Mytilidae</taxon>
        <taxon>Mytilinae</taxon>
        <taxon>Mytilus</taxon>
    </lineage>
</organism>
<dbReference type="Gene3D" id="1.25.40.10">
    <property type="entry name" value="Tetratricopeptide repeat domain"/>
    <property type="match status" value="1"/>
</dbReference>
<feature type="repeat" description="TPR" evidence="4">
    <location>
        <begin position="267"/>
        <end position="300"/>
    </location>
</feature>